<dbReference type="OrthoDB" id="5353557at2759"/>
<keyword evidence="6" id="KW-0129">CBS domain</keyword>
<feature type="transmembrane region" description="Helical" evidence="9">
    <location>
        <begin position="60"/>
        <end position="84"/>
    </location>
</feature>
<dbReference type="PANTHER" id="PTHR12064">
    <property type="entry name" value="METAL TRANSPORTER CNNM"/>
    <property type="match status" value="1"/>
</dbReference>
<evidence type="ECO:0000256" key="3">
    <source>
        <dbReference type="ARBA" id="ARBA00022737"/>
    </source>
</evidence>
<evidence type="ECO:0000256" key="4">
    <source>
        <dbReference type="ARBA" id="ARBA00022989"/>
    </source>
</evidence>
<dbReference type="CDD" id="cd04590">
    <property type="entry name" value="CBS_pair_CorC_HlyC_assoc"/>
    <property type="match status" value="1"/>
</dbReference>
<dbReference type="STRING" id="1890364.A0A2P6N8I7"/>
<dbReference type="InterPro" id="IPR045095">
    <property type="entry name" value="ACDP"/>
</dbReference>
<evidence type="ECO:0000256" key="2">
    <source>
        <dbReference type="ARBA" id="ARBA00022692"/>
    </source>
</evidence>
<keyword evidence="4 7" id="KW-1133">Transmembrane helix</keyword>
<evidence type="ECO:0000313" key="12">
    <source>
        <dbReference type="EMBL" id="PRP80255.1"/>
    </source>
</evidence>
<name>A0A2P6N8I7_9EUKA</name>
<dbReference type="Pfam" id="PF00571">
    <property type="entry name" value="CBS"/>
    <property type="match status" value="1"/>
</dbReference>
<evidence type="ECO:0000256" key="7">
    <source>
        <dbReference type="PROSITE-ProRule" id="PRU01193"/>
    </source>
</evidence>
<comment type="subcellular location">
    <subcellularLocation>
        <location evidence="1">Membrane</location>
        <topology evidence="1">Multi-pass membrane protein</topology>
    </subcellularLocation>
</comment>
<dbReference type="PANTHER" id="PTHR12064:SF97">
    <property type="entry name" value="METAL TRANSPORTER CNNM-5"/>
    <property type="match status" value="1"/>
</dbReference>
<dbReference type="Gene3D" id="3.10.580.10">
    <property type="entry name" value="CBS-domain"/>
    <property type="match status" value="1"/>
</dbReference>
<sequence length="443" mass="49775">MCIDVPTGVHIETNPIEPLPPPEEDPFIMCHRLTDGKILCGNETYTLVIPEHVMPLAEKLIFIGISIGLVLVAGLMSGLTLGLMSLDRMNLQILIQSGTPHQKKHAGRILPLLDYHHWLLVTLLLCNSAAMEALPIFLDKLVSEYIAIAISVTAVLLFGEIIPQAICIRFGMAVGSKTAWVVRILMWLTAPISWPLGKILDTMFGCEPAQKYQRHELRELVNMHAFEEGPLSAEECNVIMGAIDLKGKTVIDCMTPIDKVYMIDCDATINRQLIDQLNADGHSRVPVYQGNRDCLVGLLLVKKLVGVDTEKGITVHQLMREKAPMVFEDKPLYEQLQDFQTGRSHMAVVWNPKTEKVSGIITLEDLIEELLQTEIEDEADVRRNSPFKTPLLSRKKEGKDRRLAFLSMSAMINSPIMPRNSPLVKSLSRERRNQQDTDMERKM</sequence>
<evidence type="ECO:0000313" key="13">
    <source>
        <dbReference type="Proteomes" id="UP000241769"/>
    </source>
</evidence>
<feature type="domain" description="CNNM transmembrane" evidence="11">
    <location>
        <begin position="55"/>
        <end position="235"/>
    </location>
</feature>
<dbReference type="FunFam" id="3.10.580.10:FF:000006">
    <property type="entry name" value="DUF21 and CBS domain protein"/>
    <property type="match status" value="1"/>
</dbReference>
<dbReference type="FunCoup" id="A0A2P6N8I7">
    <property type="interactions" value="11"/>
</dbReference>
<gene>
    <name evidence="12" type="ORF">PROFUN_12194</name>
</gene>
<dbReference type="GO" id="GO:0010960">
    <property type="term" value="P:magnesium ion homeostasis"/>
    <property type="evidence" value="ECO:0007669"/>
    <property type="project" value="InterPro"/>
</dbReference>
<dbReference type="InterPro" id="IPR044751">
    <property type="entry name" value="Ion_transp-like_CBS"/>
</dbReference>
<dbReference type="GO" id="GO:0005737">
    <property type="term" value="C:cytoplasm"/>
    <property type="evidence" value="ECO:0007669"/>
    <property type="project" value="TreeGrafter"/>
</dbReference>
<dbReference type="PROSITE" id="PS51846">
    <property type="entry name" value="CNNM"/>
    <property type="match status" value="1"/>
</dbReference>
<evidence type="ECO:0008006" key="14">
    <source>
        <dbReference type="Google" id="ProtNLM"/>
    </source>
</evidence>
<feature type="region of interest" description="Disordered" evidence="8">
    <location>
        <begin position="417"/>
        <end position="443"/>
    </location>
</feature>
<dbReference type="InterPro" id="IPR002550">
    <property type="entry name" value="CNNM"/>
</dbReference>
<dbReference type="Pfam" id="PF01595">
    <property type="entry name" value="CNNM"/>
    <property type="match status" value="1"/>
</dbReference>
<keyword evidence="2 7" id="KW-0812">Transmembrane</keyword>
<dbReference type="InterPro" id="IPR046342">
    <property type="entry name" value="CBS_dom_sf"/>
</dbReference>
<evidence type="ECO:0000259" key="10">
    <source>
        <dbReference type="PROSITE" id="PS51371"/>
    </source>
</evidence>
<dbReference type="InParanoid" id="A0A2P6N8I7"/>
<proteinExistence type="predicted"/>
<keyword evidence="13" id="KW-1185">Reference proteome</keyword>
<dbReference type="GO" id="GO:0016020">
    <property type="term" value="C:membrane"/>
    <property type="evidence" value="ECO:0007669"/>
    <property type="project" value="UniProtKB-SubCell"/>
</dbReference>
<evidence type="ECO:0000256" key="6">
    <source>
        <dbReference type="PROSITE-ProRule" id="PRU00703"/>
    </source>
</evidence>
<dbReference type="EMBL" id="MDYQ01000156">
    <property type="protein sequence ID" value="PRP80255.1"/>
    <property type="molecule type" value="Genomic_DNA"/>
</dbReference>
<evidence type="ECO:0000256" key="8">
    <source>
        <dbReference type="SAM" id="MobiDB-lite"/>
    </source>
</evidence>
<keyword evidence="5 7" id="KW-0472">Membrane</keyword>
<comment type="caution">
    <text evidence="12">The sequence shown here is derived from an EMBL/GenBank/DDBJ whole genome shotgun (WGS) entry which is preliminary data.</text>
</comment>
<keyword evidence="3" id="KW-0677">Repeat</keyword>
<protein>
    <recommendedName>
        <fullName evidence="14">CNNM transmembrane domain-containing protein</fullName>
    </recommendedName>
</protein>
<dbReference type="AlphaFoldDB" id="A0A2P6N8I7"/>
<feature type="compositionally biased region" description="Basic and acidic residues" evidence="8">
    <location>
        <begin position="427"/>
        <end position="443"/>
    </location>
</feature>
<feature type="transmembrane region" description="Helical" evidence="9">
    <location>
        <begin position="180"/>
        <end position="197"/>
    </location>
</feature>
<evidence type="ECO:0000256" key="9">
    <source>
        <dbReference type="SAM" id="Phobius"/>
    </source>
</evidence>
<reference evidence="12 13" key="1">
    <citation type="journal article" date="2018" name="Genome Biol. Evol.">
        <title>Multiple Roots of Fruiting Body Formation in Amoebozoa.</title>
        <authorList>
            <person name="Hillmann F."/>
            <person name="Forbes G."/>
            <person name="Novohradska S."/>
            <person name="Ferling I."/>
            <person name="Riege K."/>
            <person name="Groth M."/>
            <person name="Westermann M."/>
            <person name="Marz M."/>
            <person name="Spaller T."/>
            <person name="Winckler T."/>
            <person name="Schaap P."/>
            <person name="Glockner G."/>
        </authorList>
    </citation>
    <scope>NUCLEOTIDE SEQUENCE [LARGE SCALE GENOMIC DNA]</scope>
    <source>
        <strain evidence="12 13">Jena</strain>
    </source>
</reference>
<organism evidence="12 13">
    <name type="scientific">Planoprotostelium fungivorum</name>
    <dbReference type="NCBI Taxonomy" id="1890364"/>
    <lineage>
        <taxon>Eukaryota</taxon>
        <taxon>Amoebozoa</taxon>
        <taxon>Evosea</taxon>
        <taxon>Variosea</taxon>
        <taxon>Cavosteliida</taxon>
        <taxon>Cavosteliaceae</taxon>
        <taxon>Planoprotostelium</taxon>
    </lineage>
</organism>
<feature type="transmembrane region" description="Helical" evidence="9">
    <location>
        <begin position="144"/>
        <end position="168"/>
    </location>
</feature>
<accession>A0A2P6N8I7</accession>
<dbReference type="Proteomes" id="UP000241769">
    <property type="component" value="Unassembled WGS sequence"/>
</dbReference>
<evidence type="ECO:0000256" key="1">
    <source>
        <dbReference type="ARBA" id="ARBA00004141"/>
    </source>
</evidence>
<dbReference type="PROSITE" id="PS51371">
    <property type="entry name" value="CBS"/>
    <property type="match status" value="1"/>
</dbReference>
<dbReference type="InterPro" id="IPR000644">
    <property type="entry name" value="CBS_dom"/>
</dbReference>
<dbReference type="SUPFAM" id="SSF54631">
    <property type="entry name" value="CBS-domain pair"/>
    <property type="match status" value="1"/>
</dbReference>
<evidence type="ECO:0000259" key="11">
    <source>
        <dbReference type="PROSITE" id="PS51846"/>
    </source>
</evidence>
<feature type="transmembrane region" description="Helical" evidence="9">
    <location>
        <begin position="118"/>
        <end position="138"/>
    </location>
</feature>
<dbReference type="GO" id="GO:0030026">
    <property type="term" value="P:intracellular manganese ion homeostasis"/>
    <property type="evidence" value="ECO:0007669"/>
    <property type="project" value="TreeGrafter"/>
</dbReference>
<feature type="domain" description="CBS" evidence="10">
    <location>
        <begin position="319"/>
        <end position="378"/>
    </location>
</feature>
<evidence type="ECO:0000256" key="5">
    <source>
        <dbReference type="ARBA" id="ARBA00023136"/>
    </source>
</evidence>